<dbReference type="SUPFAM" id="SSF51735">
    <property type="entry name" value="NAD(P)-binding Rossmann-fold domains"/>
    <property type="match status" value="1"/>
</dbReference>
<gene>
    <name evidence="8" type="ORF">GCM10025863_30420</name>
</gene>
<evidence type="ECO:0000313" key="9">
    <source>
        <dbReference type="Proteomes" id="UP001321543"/>
    </source>
</evidence>
<reference evidence="9" key="1">
    <citation type="journal article" date="2019" name="Int. J. Syst. Evol. Microbiol.">
        <title>The Global Catalogue of Microorganisms (GCM) 10K type strain sequencing project: providing services to taxonomists for standard genome sequencing and annotation.</title>
        <authorList>
            <consortium name="The Broad Institute Genomics Platform"/>
            <consortium name="The Broad Institute Genome Sequencing Center for Infectious Disease"/>
            <person name="Wu L."/>
            <person name="Ma J."/>
        </authorList>
    </citation>
    <scope>NUCLEOTIDE SEQUENCE [LARGE SCALE GENOMIC DNA]</scope>
    <source>
        <strain evidence="9">NBRC 106310</strain>
    </source>
</reference>
<dbReference type="InterPro" id="IPR013149">
    <property type="entry name" value="ADH-like_C"/>
</dbReference>
<evidence type="ECO:0000259" key="7">
    <source>
        <dbReference type="Pfam" id="PF08240"/>
    </source>
</evidence>
<dbReference type="EMBL" id="AP027728">
    <property type="protein sequence ID" value="BDZ40428.1"/>
    <property type="molecule type" value="Genomic_DNA"/>
</dbReference>
<dbReference type="Gene3D" id="3.40.50.720">
    <property type="entry name" value="NAD(P)-binding Rossmann-like Domain"/>
    <property type="match status" value="1"/>
</dbReference>
<feature type="domain" description="Alcohol dehydrogenase-like N-terminal" evidence="7">
    <location>
        <begin position="25"/>
        <end position="125"/>
    </location>
</feature>
<dbReference type="Gene3D" id="3.90.180.10">
    <property type="entry name" value="Medium-chain alcohol dehydrogenases, catalytic domain"/>
    <property type="match status" value="1"/>
</dbReference>
<dbReference type="InterPro" id="IPR011032">
    <property type="entry name" value="GroES-like_sf"/>
</dbReference>
<proteinExistence type="inferred from homology"/>
<keyword evidence="3 5" id="KW-0862">Zinc</keyword>
<dbReference type="Pfam" id="PF00107">
    <property type="entry name" value="ADH_zinc_N"/>
    <property type="match status" value="1"/>
</dbReference>
<sequence>MRAVIMHGPGDVRVEDVPTPQLVEPTDAIIRVDAACICGSDLWPYRGIEKQKRPTRMGHEYIGLIEQIGPEVRDLAVGDFVVGSFMASDGTCEICAAGYQSRCIHVVGMGSVGTQAEYARIPWADGTLVKVAGEITPERRRSLLAASDVLGTGWFAAVAAEAGPGKTVAVVGDGAVGLLGILAASRLGAERIIAMSRHADRQALARRFGATDIVEERGDAGVARIKELTGGYGAHSTIEAVGTQESMEQAIRATRAGGHVGFVGVSHGVALDGAELFFSGVHLHGGPAPVRRFLPELIELIMTDRIDPGAVFDLTLPFDAAAAAEGYRAMDERRATKVLLEF</sequence>
<name>A0ABM8FXH1_9MICO</name>
<evidence type="ECO:0000256" key="3">
    <source>
        <dbReference type="ARBA" id="ARBA00022833"/>
    </source>
</evidence>
<dbReference type="InterPro" id="IPR002328">
    <property type="entry name" value="ADH_Zn_CS"/>
</dbReference>
<dbReference type="PANTHER" id="PTHR42813:SF2">
    <property type="entry name" value="DEHYDROGENASE, ZINC-CONTAINING, PUTATIVE (AFU_ORTHOLOGUE AFUA_2G02810)-RELATED"/>
    <property type="match status" value="1"/>
</dbReference>
<comment type="cofactor">
    <cofactor evidence="1 5">
        <name>Zn(2+)</name>
        <dbReference type="ChEBI" id="CHEBI:29105"/>
    </cofactor>
</comment>
<keyword evidence="2 5" id="KW-0479">Metal-binding</keyword>
<feature type="domain" description="Alcohol dehydrogenase-like C-terminal" evidence="6">
    <location>
        <begin position="175"/>
        <end position="285"/>
    </location>
</feature>
<evidence type="ECO:0000259" key="6">
    <source>
        <dbReference type="Pfam" id="PF00107"/>
    </source>
</evidence>
<dbReference type="Pfam" id="PF08240">
    <property type="entry name" value="ADH_N"/>
    <property type="match status" value="1"/>
</dbReference>
<dbReference type="PROSITE" id="PS00059">
    <property type="entry name" value="ADH_ZINC"/>
    <property type="match status" value="1"/>
</dbReference>
<evidence type="ECO:0000256" key="5">
    <source>
        <dbReference type="RuleBase" id="RU361277"/>
    </source>
</evidence>
<dbReference type="InterPro" id="IPR036291">
    <property type="entry name" value="NAD(P)-bd_dom_sf"/>
</dbReference>
<evidence type="ECO:0000256" key="4">
    <source>
        <dbReference type="ARBA" id="ARBA00023002"/>
    </source>
</evidence>
<dbReference type="CDD" id="cd08287">
    <property type="entry name" value="FDH_like_ADH3"/>
    <property type="match status" value="1"/>
</dbReference>
<evidence type="ECO:0000256" key="2">
    <source>
        <dbReference type="ARBA" id="ARBA00022723"/>
    </source>
</evidence>
<dbReference type="InterPro" id="IPR013154">
    <property type="entry name" value="ADH-like_N"/>
</dbReference>
<protein>
    <submittedName>
        <fullName evidence="8">IMP dehydrogenase</fullName>
    </submittedName>
</protein>
<keyword evidence="9" id="KW-1185">Reference proteome</keyword>
<keyword evidence="4" id="KW-0560">Oxidoreductase</keyword>
<accession>A0ABM8FXH1</accession>
<dbReference type="SUPFAM" id="SSF50129">
    <property type="entry name" value="GroES-like"/>
    <property type="match status" value="1"/>
</dbReference>
<dbReference type="PANTHER" id="PTHR42813">
    <property type="entry name" value="ZINC-TYPE ALCOHOL DEHYDROGENASE-LIKE"/>
    <property type="match status" value="1"/>
</dbReference>
<dbReference type="RefSeq" id="WP_286300947.1">
    <property type="nucleotide sequence ID" value="NZ_AP027728.1"/>
</dbReference>
<evidence type="ECO:0000256" key="1">
    <source>
        <dbReference type="ARBA" id="ARBA00001947"/>
    </source>
</evidence>
<organism evidence="8 9">
    <name type="scientific">Microbacterium suwonense</name>
    <dbReference type="NCBI Taxonomy" id="683047"/>
    <lineage>
        <taxon>Bacteria</taxon>
        <taxon>Bacillati</taxon>
        <taxon>Actinomycetota</taxon>
        <taxon>Actinomycetes</taxon>
        <taxon>Micrococcales</taxon>
        <taxon>Microbacteriaceae</taxon>
        <taxon>Microbacterium</taxon>
    </lineage>
</organism>
<dbReference type="Proteomes" id="UP001321543">
    <property type="component" value="Chromosome"/>
</dbReference>
<evidence type="ECO:0000313" key="8">
    <source>
        <dbReference type="EMBL" id="BDZ40428.1"/>
    </source>
</evidence>
<comment type="similarity">
    <text evidence="5">Belongs to the zinc-containing alcohol dehydrogenase family.</text>
</comment>